<dbReference type="AlphaFoldDB" id="A0AA88IP00"/>
<keyword evidence="2" id="KW-1185">Reference proteome</keyword>
<accession>A0AA88IP00</accession>
<sequence>MAQTSSFQTAILFRVQELKGCTQKRRMSFRGEERERNWIGGGGPLCSGLDHGYSWVDNTDVDVIA</sequence>
<name>A0AA88IP00_CHASR</name>
<proteinExistence type="predicted"/>
<evidence type="ECO:0000313" key="1">
    <source>
        <dbReference type="EMBL" id="KAK2816896.1"/>
    </source>
</evidence>
<evidence type="ECO:0000313" key="2">
    <source>
        <dbReference type="Proteomes" id="UP001187415"/>
    </source>
</evidence>
<comment type="caution">
    <text evidence="1">The sequence shown here is derived from an EMBL/GenBank/DDBJ whole genome shotgun (WGS) entry which is preliminary data.</text>
</comment>
<gene>
    <name evidence="1" type="ORF">Q5P01_025087</name>
</gene>
<dbReference type="Proteomes" id="UP001187415">
    <property type="component" value="Unassembled WGS sequence"/>
</dbReference>
<dbReference type="EMBL" id="JAUPFM010000021">
    <property type="protein sequence ID" value="KAK2816896.1"/>
    <property type="molecule type" value="Genomic_DNA"/>
</dbReference>
<reference evidence="1" key="1">
    <citation type="submission" date="2023-07" db="EMBL/GenBank/DDBJ databases">
        <title>Chromosome-level Genome Assembly of Striped Snakehead (Channa striata).</title>
        <authorList>
            <person name="Liu H."/>
        </authorList>
    </citation>
    <scope>NUCLEOTIDE SEQUENCE</scope>
    <source>
        <strain evidence="1">Gz</strain>
        <tissue evidence="1">Muscle</tissue>
    </source>
</reference>
<protein>
    <submittedName>
        <fullName evidence="1">Uncharacterized protein</fullName>
    </submittedName>
</protein>
<organism evidence="1 2">
    <name type="scientific">Channa striata</name>
    <name type="common">Snakehead murrel</name>
    <name type="synonym">Ophicephalus striatus</name>
    <dbReference type="NCBI Taxonomy" id="64152"/>
    <lineage>
        <taxon>Eukaryota</taxon>
        <taxon>Metazoa</taxon>
        <taxon>Chordata</taxon>
        <taxon>Craniata</taxon>
        <taxon>Vertebrata</taxon>
        <taxon>Euteleostomi</taxon>
        <taxon>Actinopterygii</taxon>
        <taxon>Neopterygii</taxon>
        <taxon>Teleostei</taxon>
        <taxon>Neoteleostei</taxon>
        <taxon>Acanthomorphata</taxon>
        <taxon>Anabantaria</taxon>
        <taxon>Anabantiformes</taxon>
        <taxon>Channoidei</taxon>
        <taxon>Channidae</taxon>
        <taxon>Channa</taxon>
    </lineage>
</organism>